<feature type="compositionally biased region" description="Basic residues" evidence="8">
    <location>
        <begin position="136"/>
        <end position="149"/>
    </location>
</feature>
<dbReference type="AlphaFoldDB" id="A0A0C2X2V3"/>
<evidence type="ECO:0000313" key="10">
    <source>
        <dbReference type="Proteomes" id="UP000054097"/>
    </source>
</evidence>
<evidence type="ECO:0000256" key="1">
    <source>
        <dbReference type="ARBA" id="ARBA00004496"/>
    </source>
</evidence>
<accession>A0A0C2X2V3</accession>
<comment type="subcellular location">
    <subcellularLocation>
        <location evidence="1 7">Cytoplasm</location>
    </subcellularLocation>
</comment>
<keyword evidence="3 7" id="KW-0963">Cytoplasm</keyword>
<organism evidence="9 10">
    <name type="scientific">Serendipita vermifera MAFF 305830</name>
    <dbReference type="NCBI Taxonomy" id="933852"/>
    <lineage>
        <taxon>Eukaryota</taxon>
        <taxon>Fungi</taxon>
        <taxon>Dikarya</taxon>
        <taxon>Basidiomycota</taxon>
        <taxon>Agaricomycotina</taxon>
        <taxon>Agaricomycetes</taxon>
        <taxon>Sebacinales</taxon>
        <taxon>Serendipitaceae</taxon>
        <taxon>Serendipita</taxon>
    </lineage>
</organism>
<evidence type="ECO:0000256" key="4">
    <source>
        <dbReference type="ARBA" id="ARBA00022884"/>
    </source>
</evidence>
<feature type="region of interest" description="Disordered" evidence="8">
    <location>
        <begin position="130"/>
        <end position="150"/>
    </location>
</feature>
<dbReference type="OrthoDB" id="19209at2759"/>
<dbReference type="Proteomes" id="UP000054097">
    <property type="component" value="Unassembled WGS sequence"/>
</dbReference>
<dbReference type="SUPFAM" id="SSF54762">
    <property type="entry name" value="Signal recognition particle alu RNA binding heterodimer, SRP9/14"/>
    <property type="match status" value="1"/>
</dbReference>
<dbReference type="GO" id="GO:0005786">
    <property type="term" value="C:signal recognition particle, endoplasmic reticulum targeting"/>
    <property type="evidence" value="ECO:0007669"/>
    <property type="project" value="UniProtKB-UniRule"/>
</dbReference>
<evidence type="ECO:0000256" key="8">
    <source>
        <dbReference type="SAM" id="MobiDB-lite"/>
    </source>
</evidence>
<evidence type="ECO:0000256" key="2">
    <source>
        <dbReference type="ARBA" id="ARBA00010349"/>
    </source>
</evidence>
<dbReference type="STRING" id="933852.A0A0C2X2V3"/>
<dbReference type="InterPro" id="IPR003210">
    <property type="entry name" value="Signal_recog_particle_SRP14"/>
</dbReference>
<reference evidence="10" key="2">
    <citation type="submission" date="2015-01" db="EMBL/GenBank/DDBJ databases">
        <title>Evolutionary Origins and Diversification of the Mycorrhizal Mutualists.</title>
        <authorList>
            <consortium name="DOE Joint Genome Institute"/>
            <consortium name="Mycorrhizal Genomics Consortium"/>
            <person name="Kohler A."/>
            <person name="Kuo A."/>
            <person name="Nagy L.G."/>
            <person name="Floudas D."/>
            <person name="Copeland A."/>
            <person name="Barry K.W."/>
            <person name="Cichocki N."/>
            <person name="Veneault-Fourrey C."/>
            <person name="LaButti K."/>
            <person name="Lindquist E.A."/>
            <person name="Lipzen A."/>
            <person name="Lundell T."/>
            <person name="Morin E."/>
            <person name="Murat C."/>
            <person name="Riley R."/>
            <person name="Ohm R."/>
            <person name="Sun H."/>
            <person name="Tunlid A."/>
            <person name="Henrissat B."/>
            <person name="Grigoriev I.V."/>
            <person name="Hibbett D.S."/>
            <person name="Martin F."/>
        </authorList>
    </citation>
    <scope>NUCLEOTIDE SEQUENCE [LARGE SCALE GENOMIC DNA]</scope>
    <source>
        <strain evidence="10">MAFF 305830</strain>
    </source>
</reference>
<name>A0A0C2X2V3_SERVB</name>
<evidence type="ECO:0000256" key="6">
    <source>
        <dbReference type="ARBA" id="ARBA00023274"/>
    </source>
</evidence>
<dbReference type="PANTHER" id="PTHR12013">
    <property type="entry name" value="SIGNAL RECOGNITION PARTICLE 14 KD PROTEIN"/>
    <property type="match status" value="1"/>
</dbReference>
<dbReference type="HOGENOM" id="CLU_094309_0_1_1"/>
<comment type="similarity">
    <text evidence="2 7">Belongs to the SRP14 family.</text>
</comment>
<comment type="subunit">
    <text evidence="7">Component of a fungal signal recognition particle (SRP) complex that consists of a 7SL RNA molecule (scR1) and at least six protein subunits: SRP72, SRP68, SRP54, SEC65, SRP21 and SRP14.</text>
</comment>
<keyword evidence="6 7" id="KW-0687">Ribonucleoprotein</keyword>
<keyword evidence="10" id="KW-1185">Reference proteome</keyword>
<dbReference type="EMBL" id="KN824332">
    <property type="protein sequence ID" value="KIM23787.1"/>
    <property type="molecule type" value="Genomic_DNA"/>
</dbReference>
<dbReference type="Pfam" id="PF02290">
    <property type="entry name" value="SRP14"/>
    <property type="match status" value="1"/>
</dbReference>
<keyword evidence="4 7" id="KW-0694">RNA-binding</keyword>
<comment type="function">
    <text evidence="7">Component of the signal recognition particle (SRP) complex, a ribonucleoprotein complex that mediates the cotranslational targeting of secretory and membrane proteins to the endoplasmic reticulum (ER).</text>
</comment>
<evidence type="ECO:0000256" key="5">
    <source>
        <dbReference type="ARBA" id="ARBA00023135"/>
    </source>
</evidence>
<dbReference type="InterPro" id="IPR009018">
    <property type="entry name" value="Signal_recog_particle_SRP9/14"/>
</dbReference>
<evidence type="ECO:0000313" key="9">
    <source>
        <dbReference type="EMBL" id="KIM23787.1"/>
    </source>
</evidence>
<gene>
    <name evidence="9" type="ORF">M408DRAFT_332151</name>
</gene>
<evidence type="ECO:0000256" key="7">
    <source>
        <dbReference type="RuleBase" id="RU368100"/>
    </source>
</evidence>
<dbReference type="Gene3D" id="3.30.720.10">
    <property type="entry name" value="Signal recognition particle alu RNA binding heterodimer, srp9/1"/>
    <property type="match status" value="1"/>
</dbReference>
<dbReference type="GO" id="GO:0006614">
    <property type="term" value="P:SRP-dependent cotranslational protein targeting to membrane"/>
    <property type="evidence" value="ECO:0007669"/>
    <property type="project" value="UniProtKB-UniRule"/>
</dbReference>
<evidence type="ECO:0000256" key="3">
    <source>
        <dbReference type="ARBA" id="ARBA00022490"/>
    </source>
</evidence>
<dbReference type="GO" id="GO:0008312">
    <property type="term" value="F:7S RNA binding"/>
    <property type="evidence" value="ECO:0007669"/>
    <property type="project" value="UniProtKB-UniRule"/>
</dbReference>
<protein>
    <recommendedName>
        <fullName evidence="7">Signal recognition particle subunit SRP14</fullName>
    </recommendedName>
    <alternativeName>
        <fullName evidence="7">Signal recognition particle 14 kDa protein</fullName>
    </alternativeName>
</protein>
<keyword evidence="5 7" id="KW-0733">Signal recognition particle</keyword>
<sequence length="167" mass="18853">MGSGKGKQHEILDNDEFLKSLATLFEKTTASKGSIWLTHKRLTYEDGAEPSPSSDPSKEYSCLLRATDGKSQTISTHIAPSSLPTFQAHYGTLLKSTMTQTLRKRDKKKEKARVEAAALKKKKIMDGVLVEGPKRGNGRKKRERLQKVKVRLDEARKKLEEKERQTK</sequence>
<proteinExistence type="inferred from homology"/>
<reference evidence="9 10" key="1">
    <citation type="submission" date="2014-04" db="EMBL/GenBank/DDBJ databases">
        <authorList>
            <consortium name="DOE Joint Genome Institute"/>
            <person name="Kuo A."/>
            <person name="Zuccaro A."/>
            <person name="Kohler A."/>
            <person name="Nagy L.G."/>
            <person name="Floudas D."/>
            <person name="Copeland A."/>
            <person name="Barry K.W."/>
            <person name="Cichocki N."/>
            <person name="Veneault-Fourrey C."/>
            <person name="LaButti K."/>
            <person name="Lindquist E.A."/>
            <person name="Lipzen A."/>
            <person name="Lundell T."/>
            <person name="Morin E."/>
            <person name="Murat C."/>
            <person name="Sun H."/>
            <person name="Tunlid A."/>
            <person name="Henrissat B."/>
            <person name="Grigoriev I.V."/>
            <person name="Hibbett D.S."/>
            <person name="Martin F."/>
            <person name="Nordberg H.P."/>
            <person name="Cantor M.N."/>
            <person name="Hua S.X."/>
        </authorList>
    </citation>
    <scope>NUCLEOTIDE SEQUENCE [LARGE SCALE GENOMIC DNA]</scope>
    <source>
        <strain evidence="9 10">MAFF 305830</strain>
    </source>
</reference>
<dbReference type="GO" id="GO:0030942">
    <property type="term" value="F:endoplasmic reticulum signal peptide binding"/>
    <property type="evidence" value="ECO:0007669"/>
    <property type="project" value="UniProtKB-UniRule"/>
</dbReference>